<comment type="caution">
    <text evidence="4">The sequence shown here is derived from an EMBL/GenBank/DDBJ whole genome shotgun (WGS) entry which is preliminary data.</text>
</comment>
<gene>
    <name evidence="4" type="ORF">OTU49_004143</name>
</gene>
<keyword evidence="1" id="KW-0694">RNA-binding</keyword>
<evidence type="ECO:0000259" key="3">
    <source>
        <dbReference type="Pfam" id="PF25818"/>
    </source>
</evidence>
<evidence type="ECO:0000256" key="1">
    <source>
        <dbReference type="PROSITE-ProRule" id="PRU00182"/>
    </source>
</evidence>
<evidence type="ECO:0000256" key="2">
    <source>
        <dbReference type="SAM" id="MobiDB-lite"/>
    </source>
</evidence>
<evidence type="ECO:0000313" key="4">
    <source>
        <dbReference type="EMBL" id="KAK8738288.1"/>
    </source>
</evidence>
<dbReference type="SUPFAM" id="SSF55174">
    <property type="entry name" value="Alpha-L RNA-binding motif"/>
    <property type="match status" value="1"/>
</dbReference>
<dbReference type="Proteomes" id="UP001445076">
    <property type="component" value="Unassembled WGS sequence"/>
</dbReference>
<feature type="compositionally biased region" description="Acidic residues" evidence="2">
    <location>
        <begin position="113"/>
        <end position="126"/>
    </location>
</feature>
<protein>
    <recommendedName>
        <fullName evidence="3">Mitochondrial transcription rescue factor 1 C-terminal domain-containing protein</fullName>
    </recommendedName>
</protein>
<keyword evidence="5" id="KW-1185">Reference proteome</keyword>
<evidence type="ECO:0000313" key="5">
    <source>
        <dbReference type="Proteomes" id="UP001445076"/>
    </source>
</evidence>
<dbReference type="EMBL" id="JARKIK010000040">
    <property type="protein sequence ID" value="KAK8738288.1"/>
    <property type="molecule type" value="Genomic_DNA"/>
</dbReference>
<dbReference type="AlphaFoldDB" id="A0AAW0XE43"/>
<name>A0AAW0XE43_CHEQU</name>
<organism evidence="4 5">
    <name type="scientific">Cherax quadricarinatus</name>
    <name type="common">Australian red claw crayfish</name>
    <dbReference type="NCBI Taxonomy" id="27406"/>
    <lineage>
        <taxon>Eukaryota</taxon>
        <taxon>Metazoa</taxon>
        <taxon>Ecdysozoa</taxon>
        <taxon>Arthropoda</taxon>
        <taxon>Crustacea</taxon>
        <taxon>Multicrustacea</taxon>
        <taxon>Malacostraca</taxon>
        <taxon>Eumalacostraca</taxon>
        <taxon>Eucarida</taxon>
        <taxon>Decapoda</taxon>
        <taxon>Pleocyemata</taxon>
        <taxon>Astacidea</taxon>
        <taxon>Parastacoidea</taxon>
        <taxon>Parastacidae</taxon>
        <taxon>Cherax</taxon>
    </lineage>
</organism>
<feature type="region of interest" description="Disordered" evidence="2">
    <location>
        <begin position="101"/>
        <end position="129"/>
    </location>
</feature>
<dbReference type="PANTHER" id="PTHR13633">
    <property type="entry name" value="MITOCHONDRIAL TRANSCRIPTION RESCUE FACTOR 1"/>
    <property type="match status" value="1"/>
</dbReference>
<accession>A0AAW0XE43</accession>
<proteinExistence type="predicted"/>
<dbReference type="PROSITE" id="PS50889">
    <property type="entry name" value="S4"/>
    <property type="match status" value="1"/>
</dbReference>
<dbReference type="InterPro" id="IPR036986">
    <property type="entry name" value="S4_RNA-bd_sf"/>
</dbReference>
<dbReference type="CDD" id="cd00165">
    <property type="entry name" value="S4"/>
    <property type="match status" value="1"/>
</dbReference>
<reference evidence="4 5" key="1">
    <citation type="journal article" date="2024" name="BMC Genomics">
        <title>Genome assembly of redclaw crayfish (Cherax quadricarinatus) provides insights into its immune adaptation and hypoxia tolerance.</title>
        <authorList>
            <person name="Liu Z."/>
            <person name="Zheng J."/>
            <person name="Li H."/>
            <person name="Fang K."/>
            <person name="Wang S."/>
            <person name="He J."/>
            <person name="Zhou D."/>
            <person name="Weng S."/>
            <person name="Chi M."/>
            <person name="Gu Z."/>
            <person name="He J."/>
            <person name="Li F."/>
            <person name="Wang M."/>
        </authorList>
    </citation>
    <scope>NUCLEOTIDE SEQUENCE [LARGE SCALE GENOMIC DNA]</scope>
    <source>
        <strain evidence="4">ZL_2023a</strain>
    </source>
</reference>
<dbReference type="PANTHER" id="PTHR13633:SF3">
    <property type="entry name" value="MITOCHONDRIAL TRANSCRIPTION RESCUE FACTOR 1"/>
    <property type="match status" value="1"/>
</dbReference>
<dbReference type="InterPro" id="IPR057896">
    <property type="entry name" value="MTRES1_C"/>
</dbReference>
<dbReference type="GO" id="GO:1903108">
    <property type="term" value="P:regulation of mitochondrial transcription"/>
    <property type="evidence" value="ECO:0007669"/>
    <property type="project" value="TreeGrafter"/>
</dbReference>
<sequence length="247" mass="28061">MALLIGNCHFYIYKRTFSTIYHSINLFCSRKSAVYLKNTSRSVDSKNKAGIVDCFSTACRSMSVLGRQCQSPGILQYHQCGWPSFMTSRYPILVTCTRNKTRGKRSKSKSGPTEEEVSDEDDDDDVELKSGNDFRDIRTKVSSLRMDAILKAGLGISRNKVQEAFYGSKLRINGQRMLKKGQQLHEGDEIDVIKAPCDLNPNLLNISRVVILKVGKYDEDSDKVMVILRKYSQLLVEMYHDYKTGDD</sequence>
<dbReference type="GO" id="GO:0005739">
    <property type="term" value="C:mitochondrion"/>
    <property type="evidence" value="ECO:0007669"/>
    <property type="project" value="TreeGrafter"/>
</dbReference>
<dbReference type="GO" id="GO:0003723">
    <property type="term" value="F:RNA binding"/>
    <property type="evidence" value="ECO:0007669"/>
    <property type="project" value="UniProtKB-KW"/>
</dbReference>
<dbReference type="Gene3D" id="3.10.290.10">
    <property type="entry name" value="RNA-binding S4 domain"/>
    <property type="match status" value="1"/>
</dbReference>
<dbReference type="Pfam" id="PF25818">
    <property type="entry name" value="MTRES1_C"/>
    <property type="match status" value="1"/>
</dbReference>
<feature type="domain" description="Mitochondrial transcription rescue factor 1 C-terminal" evidence="3">
    <location>
        <begin position="135"/>
        <end position="234"/>
    </location>
</feature>